<dbReference type="InterPro" id="IPR001817">
    <property type="entry name" value="Vasoprsn_rcpt"/>
</dbReference>
<dbReference type="GeneID" id="118274328"/>
<feature type="transmembrane region" description="Helical" evidence="10">
    <location>
        <begin position="316"/>
        <end position="337"/>
    </location>
</feature>
<feature type="transmembrane region" description="Helical" evidence="10">
    <location>
        <begin position="82"/>
        <end position="101"/>
    </location>
</feature>
<dbReference type="SUPFAM" id="SSF81321">
    <property type="entry name" value="Family A G protein-coupled receptor-like"/>
    <property type="match status" value="1"/>
</dbReference>
<dbReference type="OrthoDB" id="6435638at2759"/>
<dbReference type="PRINTS" id="PR00237">
    <property type="entry name" value="GPCRRHODOPSN"/>
</dbReference>
<dbReference type="AlphaFoldDB" id="A0A9R0F694"/>
<sequence>MFQDDPTENVEVDCNQKFWDYFSMEGTSIVNVTEVVDTTIPAPEQGFVVGVYSALLAAGAVGNVGVFASLMRSRRRKSRVNLLMTHLVIADMIVLFIVIPLEIGWRTTNAWLAGNLACKFFLVLRAFGLYLSSNVLVCISLDRFFAILYPLRLPIARKRSKIMLSLAWIIALLCSLPQSLVFRVMSHPKVPDFQQCVSFEAFANQQQELAYNVFCLGAVYFLPLTIISVCYACIFYEISKNSKENSEKYHQSDHSRVMLRRSDQRPLARARRRTLRMTVTIVTVFACCWLPYATMTLWYMLDRKSAVHVSARVQDLFFIMAVSNSCMDPLVYGSYIIDPRTFKRTIRKIFCIHVSPSEIPGITGPDLRTKVSIRQPSREITQLENVRLTCVRRHKVRFEELSIVRPSVNSDPIPHWSEHSIVDERTMKASRSCEIFVLHSPKRNFR</sequence>
<keyword evidence="3 10" id="KW-0812">Transmembrane</keyword>
<evidence type="ECO:0000256" key="7">
    <source>
        <dbReference type="ARBA" id="ARBA00023170"/>
    </source>
</evidence>
<comment type="similarity">
    <text evidence="10">Belongs to the G-protein coupled receptor 1 family. Vasopressin/oxytocin receptor subfamily.</text>
</comment>
<dbReference type="PROSITE" id="PS50262">
    <property type="entry name" value="G_PROTEIN_RECEP_F1_2"/>
    <property type="match status" value="1"/>
</dbReference>
<evidence type="ECO:0000256" key="5">
    <source>
        <dbReference type="ARBA" id="ARBA00023040"/>
    </source>
</evidence>
<gene>
    <name evidence="13" type="primary">LOC118274328</name>
</gene>
<dbReference type="Proteomes" id="UP000829999">
    <property type="component" value="Chromosome 3"/>
</dbReference>
<dbReference type="PRINTS" id="PR00896">
    <property type="entry name" value="VASOPRESSINR"/>
</dbReference>
<accession>A0A9R0F694</accession>
<dbReference type="RefSeq" id="XP_050563685.1">
    <property type="nucleotide sequence ID" value="XM_050707728.1"/>
</dbReference>
<keyword evidence="5 10" id="KW-0297">G-protein coupled receptor</keyword>
<evidence type="ECO:0000256" key="8">
    <source>
        <dbReference type="ARBA" id="ARBA00023180"/>
    </source>
</evidence>
<feature type="transmembrane region" description="Helical" evidence="10">
    <location>
        <begin position="47"/>
        <end position="70"/>
    </location>
</feature>
<keyword evidence="12" id="KW-1185">Reference proteome</keyword>
<dbReference type="InterPro" id="IPR000276">
    <property type="entry name" value="GPCR_Rhodpsn"/>
</dbReference>
<evidence type="ECO:0000256" key="2">
    <source>
        <dbReference type="ARBA" id="ARBA00022475"/>
    </source>
</evidence>
<proteinExistence type="inferred from homology"/>
<keyword evidence="4 10" id="KW-1133">Transmembrane helix</keyword>
<keyword evidence="9 10" id="KW-0807">Transducer</keyword>
<keyword evidence="8 10" id="KW-0325">Glycoprotein</keyword>
<dbReference type="CTD" id="100174939"/>
<evidence type="ECO:0000256" key="10">
    <source>
        <dbReference type="RuleBase" id="RU046427"/>
    </source>
</evidence>
<name>A0A9R0F694_SPOFR</name>
<keyword evidence="7 10" id="KW-0675">Receptor</keyword>
<dbReference type="Gene3D" id="1.20.1070.10">
    <property type="entry name" value="Rhodopsin 7-helix transmembrane proteins"/>
    <property type="match status" value="1"/>
</dbReference>
<reference evidence="13" key="1">
    <citation type="submission" date="2025-08" db="UniProtKB">
        <authorList>
            <consortium name="RefSeq"/>
        </authorList>
    </citation>
    <scope>IDENTIFICATION</scope>
    <source>
        <tissue evidence="13">Whole larval tissue</tissue>
    </source>
</reference>
<dbReference type="GO" id="GO:0005886">
    <property type="term" value="C:plasma membrane"/>
    <property type="evidence" value="ECO:0007669"/>
    <property type="project" value="UniProtKB-SubCell"/>
</dbReference>
<comment type="subcellular location">
    <subcellularLocation>
        <location evidence="1 10">Cell membrane</location>
        <topology evidence="1 10">Multi-pass membrane protein</topology>
    </subcellularLocation>
</comment>
<protein>
    <submittedName>
        <fullName evidence="13">Adipokinetic hormone/corazonin-related peptide receptor variant I</fullName>
    </submittedName>
</protein>
<feature type="transmembrane region" description="Helical" evidence="10">
    <location>
        <begin position="279"/>
        <end position="301"/>
    </location>
</feature>
<evidence type="ECO:0000313" key="12">
    <source>
        <dbReference type="Proteomes" id="UP000829999"/>
    </source>
</evidence>
<dbReference type="GO" id="GO:0005000">
    <property type="term" value="F:vasopressin receptor activity"/>
    <property type="evidence" value="ECO:0007669"/>
    <property type="project" value="InterPro"/>
</dbReference>
<evidence type="ECO:0000256" key="4">
    <source>
        <dbReference type="ARBA" id="ARBA00022989"/>
    </source>
</evidence>
<dbReference type="InterPro" id="IPR017452">
    <property type="entry name" value="GPCR_Rhodpsn_7TM"/>
</dbReference>
<evidence type="ECO:0000256" key="9">
    <source>
        <dbReference type="ARBA" id="ARBA00023224"/>
    </source>
</evidence>
<dbReference type="PROSITE" id="PS00237">
    <property type="entry name" value="G_PROTEIN_RECEP_F1_1"/>
    <property type="match status" value="1"/>
</dbReference>
<feature type="transmembrane region" description="Helical" evidence="10">
    <location>
        <begin position="209"/>
        <end position="236"/>
    </location>
</feature>
<organism evidence="12 13">
    <name type="scientific">Spodoptera frugiperda</name>
    <name type="common">Fall armyworm</name>
    <dbReference type="NCBI Taxonomy" id="7108"/>
    <lineage>
        <taxon>Eukaryota</taxon>
        <taxon>Metazoa</taxon>
        <taxon>Ecdysozoa</taxon>
        <taxon>Arthropoda</taxon>
        <taxon>Hexapoda</taxon>
        <taxon>Insecta</taxon>
        <taxon>Pterygota</taxon>
        <taxon>Neoptera</taxon>
        <taxon>Endopterygota</taxon>
        <taxon>Lepidoptera</taxon>
        <taxon>Glossata</taxon>
        <taxon>Ditrysia</taxon>
        <taxon>Noctuoidea</taxon>
        <taxon>Noctuidae</taxon>
        <taxon>Amphipyrinae</taxon>
        <taxon>Spodoptera</taxon>
    </lineage>
</organism>
<keyword evidence="6 10" id="KW-0472">Membrane</keyword>
<feature type="transmembrane region" description="Helical" evidence="10">
    <location>
        <begin position="162"/>
        <end position="182"/>
    </location>
</feature>
<dbReference type="PANTHER" id="PTHR24230">
    <property type="entry name" value="G-PROTEIN COUPLED RECEPTOR"/>
    <property type="match status" value="1"/>
</dbReference>
<evidence type="ECO:0000259" key="11">
    <source>
        <dbReference type="PROSITE" id="PS50262"/>
    </source>
</evidence>
<evidence type="ECO:0000256" key="6">
    <source>
        <dbReference type="ARBA" id="ARBA00023136"/>
    </source>
</evidence>
<evidence type="ECO:0000256" key="3">
    <source>
        <dbReference type="ARBA" id="ARBA00022692"/>
    </source>
</evidence>
<dbReference type="Pfam" id="PF00001">
    <property type="entry name" value="7tm_1"/>
    <property type="match status" value="1"/>
</dbReference>
<dbReference type="PANTHER" id="PTHR24230:SF163">
    <property type="entry name" value="CORAZONIN RECEPTOR, ISOFORM B"/>
    <property type="match status" value="1"/>
</dbReference>
<evidence type="ECO:0000313" key="13">
    <source>
        <dbReference type="RefSeq" id="XP_050563685.1"/>
    </source>
</evidence>
<feature type="transmembrane region" description="Helical" evidence="10">
    <location>
        <begin position="121"/>
        <end position="141"/>
    </location>
</feature>
<evidence type="ECO:0000256" key="1">
    <source>
        <dbReference type="ARBA" id="ARBA00004651"/>
    </source>
</evidence>
<feature type="domain" description="G-protein coupled receptors family 1 profile" evidence="11">
    <location>
        <begin position="62"/>
        <end position="332"/>
    </location>
</feature>
<dbReference type="GO" id="GO:0007218">
    <property type="term" value="P:neuropeptide signaling pathway"/>
    <property type="evidence" value="ECO:0007669"/>
    <property type="project" value="TreeGrafter"/>
</dbReference>
<keyword evidence="2" id="KW-1003">Cell membrane</keyword>